<dbReference type="AlphaFoldDB" id="A0A4S4A0B2"/>
<dbReference type="SUPFAM" id="SSF47413">
    <property type="entry name" value="lambda repressor-like DNA-binding domains"/>
    <property type="match status" value="1"/>
</dbReference>
<dbReference type="RefSeq" id="WP_136402556.1">
    <property type="nucleotide sequence ID" value="NZ_SSNZ01000002.1"/>
</dbReference>
<evidence type="ECO:0000259" key="1">
    <source>
        <dbReference type="PROSITE" id="PS50943"/>
    </source>
</evidence>
<dbReference type="OrthoDB" id="9814400at2"/>
<sequence length="350" mass="40057">MKDLLKNAREQKGLKTREVAQLLHIDQALISKFENGQRKPTREQLVKLATLLEIDFDTILVNWLKEKILYEVGQDELALKAIQMAEEELKRNAFTKTYFIPAALQILLHEIDNLKEKVTRFRSFETEAIRQTLALDYIFCSNQLDGAAFSLDETRAVIQKGETISGKSMREHLEAINHQEAIRYLESLPEKNSFIAEKDIFTLHNLIVRGIAPDESGKYRSSDNIPNHNSDTLPRANSIPKLMDDLFLWYETNKNKLHPVILAGEVLAQFGFIQAFTHGNNKVGRLVMNSILIQHGYLYALIKGDAASRIVFENALHEAHSTQNKEKLLLIVAQAEKESLERYLNLLVHQ</sequence>
<dbReference type="Gene3D" id="1.10.3290.10">
    <property type="entry name" value="Fido-like domain"/>
    <property type="match status" value="1"/>
</dbReference>
<dbReference type="Proteomes" id="UP000307507">
    <property type="component" value="Unassembled WGS sequence"/>
</dbReference>
<dbReference type="Pfam" id="PF01381">
    <property type="entry name" value="HTH_3"/>
    <property type="match status" value="1"/>
</dbReference>
<reference evidence="3 4" key="1">
    <citation type="submission" date="2019-04" db="EMBL/GenBank/DDBJ databases">
        <title>Flavobacterium sp. nov. isolated from construction timber.</title>
        <authorList>
            <person name="Lin S.-Y."/>
            <person name="Chang C.-T."/>
            <person name="Young C.-C."/>
        </authorList>
    </citation>
    <scope>NUCLEOTIDE SEQUENCE [LARGE SCALE GENOMIC DNA]</scope>
    <source>
        <strain evidence="3 4">CC-CTC003</strain>
    </source>
</reference>
<dbReference type="PANTHER" id="PTHR13504:SF38">
    <property type="entry name" value="FIDO DOMAIN-CONTAINING PROTEIN"/>
    <property type="match status" value="1"/>
</dbReference>
<name>A0A4S4A0B2_9FLAO</name>
<dbReference type="InterPro" id="IPR010982">
    <property type="entry name" value="Lambda_DNA-bd_dom_sf"/>
</dbReference>
<evidence type="ECO:0000313" key="3">
    <source>
        <dbReference type="EMBL" id="THF51572.1"/>
    </source>
</evidence>
<dbReference type="CDD" id="cd00093">
    <property type="entry name" value="HTH_XRE"/>
    <property type="match status" value="1"/>
</dbReference>
<dbReference type="InterPro" id="IPR040198">
    <property type="entry name" value="Fido_containing"/>
</dbReference>
<proteinExistence type="predicted"/>
<dbReference type="InterPro" id="IPR001387">
    <property type="entry name" value="Cro/C1-type_HTH"/>
</dbReference>
<dbReference type="InterPro" id="IPR036597">
    <property type="entry name" value="Fido-like_dom_sf"/>
</dbReference>
<protein>
    <submittedName>
        <fullName evidence="3">Helix-turn-helix domain-containing protein</fullName>
    </submittedName>
</protein>
<dbReference type="PROSITE" id="PS50943">
    <property type="entry name" value="HTH_CROC1"/>
    <property type="match status" value="1"/>
</dbReference>
<dbReference type="Pfam" id="PF02661">
    <property type="entry name" value="Fic"/>
    <property type="match status" value="1"/>
</dbReference>
<organism evidence="3 4">
    <name type="scientific">Flavobacterium supellecticarium</name>
    <dbReference type="NCBI Taxonomy" id="2565924"/>
    <lineage>
        <taxon>Bacteria</taxon>
        <taxon>Pseudomonadati</taxon>
        <taxon>Bacteroidota</taxon>
        <taxon>Flavobacteriia</taxon>
        <taxon>Flavobacteriales</taxon>
        <taxon>Flavobacteriaceae</taxon>
        <taxon>Flavobacterium</taxon>
    </lineage>
</organism>
<dbReference type="GO" id="GO:0003677">
    <property type="term" value="F:DNA binding"/>
    <property type="evidence" value="ECO:0007669"/>
    <property type="project" value="InterPro"/>
</dbReference>
<dbReference type="EMBL" id="SSNZ01000002">
    <property type="protein sequence ID" value="THF51572.1"/>
    <property type="molecule type" value="Genomic_DNA"/>
</dbReference>
<feature type="domain" description="HTH cro/C1-type" evidence="1">
    <location>
        <begin position="5"/>
        <end position="59"/>
    </location>
</feature>
<accession>A0A4S4A0B2</accession>
<gene>
    <name evidence="3" type="ORF">E6C50_07350</name>
</gene>
<comment type="caution">
    <text evidence="3">The sequence shown here is derived from an EMBL/GenBank/DDBJ whole genome shotgun (WGS) entry which is preliminary data.</text>
</comment>
<keyword evidence="4" id="KW-1185">Reference proteome</keyword>
<dbReference type="Gene3D" id="1.10.260.40">
    <property type="entry name" value="lambda repressor-like DNA-binding domains"/>
    <property type="match status" value="1"/>
</dbReference>
<dbReference type="SUPFAM" id="SSF140931">
    <property type="entry name" value="Fic-like"/>
    <property type="match status" value="1"/>
</dbReference>
<dbReference type="PROSITE" id="PS51459">
    <property type="entry name" value="FIDO"/>
    <property type="match status" value="1"/>
</dbReference>
<evidence type="ECO:0000259" key="2">
    <source>
        <dbReference type="PROSITE" id="PS51459"/>
    </source>
</evidence>
<dbReference type="SMART" id="SM00530">
    <property type="entry name" value="HTH_XRE"/>
    <property type="match status" value="1"/>
</dbReference>
<feature type="domain" description="Fido" evidence="2">
    <location>
        <begin position="195"/>
        <end position="334"/>
    </location>
</feature>
<dbReference type="InterPro" id="IPR003812">
    <property type="entry name" value="Fido"/>
</dbReference>
<dbReference type="PANTHER" id="PTHR13504">
    <property type="entry name" value="FIDO DOMAIN-CONTAINING PROTEIN DDB_G0283145"/>
    <property type="match status" value="1"/>
</dbReference>
<evidence type="ECO:0000313" key="4">
    <source>
        <dbReference type="Proteomes" id="UP000307507"/>
    </source>
</evidence>